<keyword evidence="9 11" id="KW-0239">DNA-directed DNA polymerase</keyword>
<dbReference type="InterPro" id="IPR022754">
    <property type="entry name" value="DNA_pol_III_gamma-3"/>
</dbReference>
<dbReference type="PRINTS" id="PR00300">
    <property type="entry name" value="CLPPROTEASEA"/>
</dbReference>
<dbReference type="RefSeq" id="WP_098192335.1">
    <property type="nucleotide sequence ID" value="NZ_CP023777.1"/>
</dbReference>
<keyword evidence="4 11" id="KW-0235">DNA replication</keyword>
<dbReference type="CDD" id="cd00009">
    <property type="entry name" value="AAA"/>
    <property type="match status" value="1"/>
</dbReference>
<dbReference type="GO" id="GO:0005524">
    <property type="term" value="F:ATP binding"/>
    <property type="evidence" value="ECO:0007669"/>
    <property type="project" value="UniProtKB-KW"/>
</dbReference>
<dbReference type="Pfam" id="PF13177">
    <property type="entry name" value="DNA_pol3_delta2"/>
    <property type="match status" value="1"/>
</dbReference>
<evidence type="ECO:0000256" key="1">
    <source>
        <dbReference type="ARBA" id="ARBA00006360"/>
    </source>
</evidence>
<dbReference type="SMART" id="SM00382">
    <property type="entry name" value="AAA"/>
    <property type="match status" value="1"/>
</dbReference>
<evidence type="ECO:0000256" key="7">
    <source>
        <dbReference type="ARBA" id="ARBA00022833"/>
    </source>
</evidence>
<comment type="function">
    <text evidence="11">DNA polymerase III is a complex, multichain enzyme responsible for most of the replicative synthesis in bacteria. This DNA polymerase also exhibits 3' to 5' exonuclease activity.</text>
</comment>
<gene>
    <name evidence="11" type="primary">dnaX</name>
    <name evidence="14" type="ORF">COR50_01525</name>
</gene>
<keyword evidence="6 11" id="KW-0547">Nucleotide-binding</keyword>
<feature type="compositionally biased region" description="Low complexity" evidence="12">
    <location>
        <begin position="408"/>
        <end position="419"/>
    </location>
</feature>
<evidence type="ECO:0000256" key="2">
    <source>
        <dbReference type="ARBA" id="ARBA00022679"/>
    </source>
</evidence>
<dbReference type="KEGG" id="cbae:COR50_01525"/>
<dbReference type="InterPro" id="IPR050238">
    <property type="entry name" value="DNA_Rep/Repair_Clamp_Loader"/>
</dbReference>
<dbReference type="FunFam" id="1.10.8.60:FF:000013">
    <property type="entry name" value="DNA polymerase III subunit gamma/tau"/>
    <property type="match status" value="1"/>
</dbReference>
<keyword evidence="7" id="KW-0862">Zinc</keyword>
<proteinExistence type="inferred from homology"/>
<dbReference type="Pfam" id="PF12169">
    <property type="entry name" value="DNA_pol3_gamma3"/>
    <property type="match status" value="1"/>
</dbReference>
<dbReference type="NCBIfam" id="NF011531">
    <property type="entry name" value="PRK14971.1"/>
    <property type="match status" value="1"/>
</dbReference>
<name>A0A291QPV0_9BACT</name>
<evidence type="ECO:0000256" key="12">
    <source>
        <dbReference type="SAM" id="MobiDB-lite"/>
    </source>
</evidence>
<keyword evidence="2 11" id="KW-0808">Transferase</keyword>
<dbReference type="FunFam" id="3.40.50.300:FF:000014">
    <property type="entry name" value="DNA polymerase III subunit gamma/tau"/>
    <property type="match status" value="1"/>
</dbReference>
<dbReference type="NCBIfam" id="NF004046">
    <property type="entry name" value="PRK05563.1"/>
    <property type="match status" value="1"/>
</dbReference>
<feature type="compositionally biased region" description="Polar residues" evidence="12">
    <location>
        <begin position="445"/>
        <end position="467"/>
    </location>
</feature>
<feature type="domain" description="AAA+ ATPase" evidence="13">
    <location>
        <begin position="38"/>
        <end position="181"/>
    </location>
</feature>
<comment type="catalytic activity">
    <reaction evidence="10 11">
        <text>DNA(n) + a 2'-deoxyribonucleoside 5'-triphosphate = DNA(n+1) + diphosphate</text>
        <dbReference type="Rhea" id="RHEA:22508"/>
        <dbReference type="Rhea" id="RHEA-COMP:17339"/>
        <dbReference type="Rhea" id="RHEA-COMP:17340"/>
        <dbReference type="ChEBI" id="CHEBI:33019"/>
        <dbReference type="ChEBI" id="CHEBI:61560"/>
        <dbReference type="ChEBI" id="CHEBI:173112"/>
        <dbReference type="EC" id="2.7.7.7"/>
    </reaction>
</comment>
<organism evidence="14 15">
    <name type="scientific">Chitinophaga caeni</name>
    <dbReference type="NCBI Taxonomy" id="2029983"/>
    <lineage>
        <taxon>Bacteria</taxon>
        <taxon>Pseudomonadati</taxon>
        <taxon>Bacteroidota</taxon>
        <taxon>Chitinophagia</taxon>
        <taxon>Chitinophagales</taxon>
        <taxon>Chitinophagaceae</taxon>
        <taxon>Chitinophaga</taxon>
    </lineage>
</organism>
<dbReference type="GO" id="GO:0006261">
    <property type="term" value="P:DNA-templated DNA replication"/>
    <property type="evidence" value="ECO:0007669"/>
    <property type="project" value="TreeGrafter"/>
</dbReference>
<dbReference type="EC" id="2.7.7.7" evidence="11"/>
<dbReference type="InterPro" id="IPR008921">
    <property type="entry name" value="DNA_pol3_clamp-load_cplx_C"/>
</dbReference>
<evidence type="ECO:0000256" key="9">
    <source>
        <dbReference type="ARBA" id="ARBA00022932"/>
    </source>
</evidence>
<evidence type="ECO:0000256" key="8">
    <source>
        <dbReference type="ARBA" id="ARBA00022840"/>
    </source>
</evidence>
<dbReference type="InterPro" id="IPR001270">
    <property type="entry name" value="ClpA/B"/>
</dbReference>
<dbReference type="AlphaFoldDB" id="A0A291QPV0"/>
<keyword evidence="3 11" id="KW-0548">Nucleotidyltransferase</keyword>
<keyword evidence="8 11" id="KW-0067">ATP-binding</keyword>
<comment type="similarity">
    <text evidence="1 11">Belongs to the DnaX/STICHEL family.</text>
</comment>
<dbReference type="Gene3D" id="1.20.272.10">
    <property type="match status" value="1"/>
</dbReference>
<comment type="subunit">
    <text evidence="11">DNA polymerase III contains a core (composed of alpha, epsilon and theta chains) that associates with a tau subunit. This core dimerizes to form the POLIII' complex. PolIII' associates with the gamma complex (composed of gamma, delta, delta', psi and chi chains) and with the beta chain to form the complete DNA polymerase III complex.</text>
</comment>
<dbReference type="OrthoDB" id="9810148at2"/>
<dbReference type="SUPFAM" id="SSF48019">
    <property type="entry name" value="post-AAA+ oligomerization domain-like"/>
    <property type="match status" value="1"/>
</dbReference>
<evidence type="ECO:0000256" key="4">
    <source>
        <dbReference type="ARBA" id="ARBA00022705"/>
    </source>
</evidence>
<dbReference type="GO" id="GO:0003677">
    <property type="term" value="F:DNA binding"/>
    <property type="evidence" value="ECO:0007669"/>
    <property type="project" value="InterPro"/>
</dbReference>
<dbReference type="InterPro" id="IPR012763">
    <property type="entry name" value="DNA_pol_III_sug/sutau_N"/>
</dbReference>
<dbReference type="PANTHER" id="PTHR11669">
    <property type="entry name" value="REPLICATION FACTOR C / DNA POLYMERASE III GAMMA-TAU SUBUNIT"/>
    <property type="match status" value="1"/>
</dbReference>
<sequence length="617" mass="69165">MENFIVSARKYRPQNFSTVVGQSHITTTLKNAIRNHQLAHAFLFCGPRGVGKTTCARILAKTINCENLQPDGEACNECNSCRTFNEGSSFNIHELDAASNNSVDDIRTLVEQVRFAPQAGKYKIYIIDEVHMLSSSAFNAFLKTLEEPPSYAIFILATTEKHKILPTILSRCQIFDFKRITIQDTVDHLAEIVSKEHITAETDALHLIAQKTDGCMRDSLSTLDKIVSFTAGNITYQNTLEHLNILDYDYYFKVMDAVMQQDISNALVLFDEILQKGFEGDNFLGGWSEFLRNLLVCKDEKVLHLVEVSGNLRDRYKELSGKLSPAYLVTALNLLNDTEIHYRQARNKRLHVEMALIKLCYLQQAVNLVSNDSTGEVVKKNLVPDGGASQKLRGPFMKAAGVKMETQPVSSPSPVSTPVAKQEPQAAAATLTSPPVQPAPAETPITKTVPQPTDTKTATKKPSNGHTKLTGLAAMKEALAEKTREESNAVIPITQGALHVYWEEFIERFRQANKMTVVSNLQLASLEMLGQEEIGLKSRNLVQHRFMEEEKLEISEFFKQKFNNPAIVLTLILDESLQENTDIGPQPLSSREQFAKMVEKYPLVKELKDRLLMELDF</sequence>
<dbReference type="Gene3D" id="3.40.50.300">
    <property type="entry name" value="P-loop containing nucleotide triphosphate hydrolases"/>
    <property type="match status" value="1"/>
</dbReference>
<evidence type="ECO:0000256" key="3">
    <source>
        <dbReference type="ARBA" id="ARBA00022695"/>
    </source>
</evidence>
<evidence type="ECO:0000256" key="6">
    <source>
        <dbReference type="ARBA" id="ARBA00022741"/>
    </source>
</evidence>
<evidence type="ECO:0000313" key="15">
    <source>
        <dbReference type="Proteomes" id="UP000220133"/>
    </source>
</evidence>
<dbReference type="Gene3D" id="1.10.8.60">
    <property type="match status" value="1"/>
</dbReference>
<dbReference type="EMBL" id="CP023777">
    <property type="protein sequence ID" value="ATL45945.1"/>
    <property type="molecule type" value="Genomic_DNA"/>
</dbReference>
<dbReference type="Proteomes" id="UP000220133">
    <property type="component" value="Chromosome"/>
</dbReference>
<evidence type="ECO:0000256" key="10">
    <source>
        <dbReference type="ARBA" id="ARBA00049244"/>
    </source>
</evidence>
<feature type="region of interest" description="Disordered" evidence="12">
    <location>
        <begin position="404"/>
        <end position="467"/>
    </location>
</feature>
<dbReference type="InterPro" id="IPR003593">
    <property type="entry name" value="AAA+_ATPase"/>
</dbReference>
<evidence type="ECO:0000256" key="5">
    <source>
        <dbReference type="ARBA" id="ARBA00022723"/>
    </source>
</evidence>
<keyword evidence="5" id="KW-0479">Metal-binding</keyword>
<dbReference type="CDD" id="cd18137">
    <property type="entry name" value="HLD_clamp_pol_III_gamma_tau"/>
    <property type="match status" value="1"/>
</dbReference>
<keyword evidence="15" id="KW-1185">Reference proteome</keyword>
<dbReference type="Pfam" id="PF22608">
    <property type="entry name" value="DNAX_ATPase_lid"/>
    <property type="match status" value="1"/>
</dbReference>
<dbReference type="NCBIfam" id="TIGR02397">
    <property type="entry name" value="dnaX_nterm"/>
    <property type="match status" value="1"/>
</dbReference>
<protein>
    <recommendedName>
        <fullName evidence="11">DNA polymerase III subunit gamma/tau</fullName>
        <ecNumber evidence="11">2.7.7.7</ecNumber>
    </recommendedName>
</protein>
<dbReference type="GO" id="GO:0046872">
    <property type="term" value="F:metal ion binding"/>
    <property type="evidence" value="ECO:0007669"/>
    <property type="project" value="UniProtKB-KW"/>
</dbReference>
<dbReference type="PANTHER" id="PTHR11669:SF0">
    <property type="entry name" value="PROTEIN STICHEL-LIKE 2"/>
    <property type="match status" value="1"/>
</dbReference>
<dbReference type="GO" id="GO:0003887">
    <property type="term" value="F:DNA-directed DNA polymerase activity"/>
    <property type="evidence" value="ECO:0007669"/>
    <property type="project" value="UniProtKB-KW"/>
</dbReference>
<evidence type="ECO:0000259" key="13">
    <source>
        <dbReference type="SMART" id="SM00382"/>
    </source>
</evidence>
<dbReference type="InterPro" id="IPR045085">
    <property type="entry name" value="HLD_clamp_pol_III_gamma_tau"/>
</dbReference>
<evidence type="ECO:0000313" key="14">
    <source>
        <dbReference type="EMBL" id="ATL45945.1"/>
    </source>
</evidence>
<evidence type="ECO:0000256" key="11">
    <source>
        <dbReference type="RuleBase" id="RU364063"/>
    </source>
</evidence>
<accession>A0A291QPV0</accession>
<dbReference type="InterPro" id="IPR027417">
    <property type="entry name" value="P-loop_NTPase"/>
</dbReference>
<dbReference type="GO" id="GO:0009360">
    <property type="term" value="C:DNA polymerase III complex"/>
    <property type="evidence" value="ECO:0007669"/>
    <property type="project" value="InterPro"/>
</dbReference>
<reference evidence="14 15" key="1">
    <citation type="submission" date="2017-10" db="EMBL/GenBank/DDBJ databases">
        <title>Paenichitinophaga pekingensis gen. nov., sp. nov., isolated from activated sludge.</title>
        <authorList>
            <person name="Jin D."/>
            <person name="Kong X."/>
            <person name="Deng Y."/>
            <person name="Bai Z."/>
        </authorList>
    </citation>
    <scope>NUCLEOTIDE SEQUENCE [LARGE SCALE GENOMIC DNA]</scope>
    <source>
        <strain evidence="14 15">13</strain>
    </source>
</reference>
<dbReference type="SUPFAM" id="SSF52540">
    <property type="entry name" value="P-loop containing nucleoside triphosphate hydrolases"/>
    <property type="match status" value="1"/>
</dbReference>